<reference evidence="1" key="1">
    <citation type="journal article" date="2021" name="Proc. Natl. Acad. Sci. U.S.A.">
        <title>A Catalog of Tens of Thousands of Viruses from Human Metagenomes Reveals Hidden Associations with Chronic Diseases.</title>
        <authorList>
            <person name="Tisza M.J."/>
            <person name="Buck C.B."/>
        </authorList>
    </citation>
    <scope>NUCLEOTIDE SEQUENCE</scope>
    <source>
        <strain evidence="1">CtgN495</strain>
    </source>
</reference>
<proteinExistence type="predicted"/>
<evidence type="ECO:0000313" key="1">
    <source>
        <dbReference type="EMBL" id="DAF92194.1"/>
    </source>
</evidence>
<dbReference type="EMBL" id="BK016063">
    <property type="protein sequence ID" value="DAF92194.1"/>
    <property type="molecule type" value="Genomic_DNA"/>
</dbReference>
<protein>
    <submittedName>
        <fullName evidence="1">Uncharacterized protein</fullName>
    </submittedName>
</protein>
<name>A0A8S5UCR7_9CAUD</name>
<accession>A0A8S5UCR7</accession>
<organism evidence="1">
    <name type="scientific">Siphoviridae sp. ctgN495</name>
    <dbReference type="NCBI Taxonomy" id="2825608"/>
    <lineage>
        <taxon>Viruses</taxon>
        <taxon>Duplodnaviria</taxon>
        <taxon>Heunggongvirae</taxon>
        <taxon>Uroviricota</taxon>
        <taxon>Caudoviricetes</taxon>
    </lineage>
</organism>
<sequence length="36" mass="3981">MLKARSSAHSNPSKDSNFIIYHRPAPKGVGLFVLKI</sequence>